<name>A0A543G1Y7_9FLAO</name>
<evidence type="ECO:0000313" key="3">
    <source>
        <dbReference type="Proteomes" id="UP000320773"/>
    </source>
</evidence>
<keyword evidence="1" id="KW-0812">Transmembrane</keyword>
<keyword evidence="1" id="KW-1133">Transmembrane helix</keyword>
<keyword evidence="1" id="KW-0472">Membrane</keyword>
<dbReference type="Proteomes" id="UP000320773">
    <property type="component" value="Unassembled WGS sequence"/>
</dbReference>
<accession>A0A543G1Y7</accession>
<dbReference type="EMBL" id="VFPJ01000001">
    <property type="protein sequence ID" value="TQM40055.1"/>
    <property type="molecule type" value="Genomic_DNA"/>
</dbReference>
<dbReference type="AlphaFoldDB" id="A0A543G1Y7"/>
<evidence type="ECO:0000313" key="2">
    <source>
        <dbReference type="EMBL" id="TQM40055.1"/>
    </source>
</evidence>
<proteinExistence type="predicted"/>
<comment type="caution">
    <text evidence="2">The sequence shown here is derived from an EMBL/GenBank/DDBJ whole genome shotgun (WGS) entry which is preliminary data.</text>
</comment>
<gene>
    <name evidence="2" type="ORF">BC670_0917</name>
</gene>
<sequence length="74" mass="8130">MKVLKKISFMKFASTLIMFLNMLELKAQVDPGGTDAPPPPPGAPIDSNIMFLLTIGLVIAGVYYYNLNKNKSKL</sequence>
<feature type="transmembrane region" description="Helical" evidence="1">
    <location>
        <begin position="49"/>
        <end position="67"/>
    </location>
</feature>
<evidence type="ECO:0000256" key="1">
    <source>
        <dbReference type="SAM" id="Phobius"/>
    </source>
</evidence>
<organism evidence="2 3">
    <name type="scientific">Flavobacterium branchiophilum</name>
    <dbReference type="NCBI Taxonomy" id="55197"/>
    <lineage>
        <taxon>Bacteria</taxon>
        <taxon>Pseudomonadati</taxon>
        <taxon>Bacteroidota</taxon>
        <taxon>Flavobacteriia</taxon>
        <taxon>Flavobacteriales</taxon>
        <taxon>Flavobacteriaceae</taxon>
        <taxon>Flavobacterium</taxon>
    </lineage>
</organism>
<reference evidence="2 3" key="1">
    <citation type="submission" date="2019-06" db="EMBL/GenBank/DDBJ databases">
        <title>Genomic Encyclopedia of Archaeal and Bacterial Type Strains, Phase II (KMG-II): from individual species to whole genera.</title>
        <authorList>
            <person name="Goeker M."/>
        </authorList>
    </citation>
    <scope>NUCLEOTIDE SEQUENCE [LARGE SCALE GENOMIC DNA]</scope>
    <source>
        <strain evidence="2 3">DSM 24789</strain>
    </source>
</reference>
<protein>
    <submittedName>
        <fullName evidence="2">Uncharacterized protein</fullName>
    </submittedName>
</protein>